<evidence type="ECO:0000256" key="1">
    <source>
        <dbReference type="SAM" id="MobiDB-lite"/>
    </source>
</evidence>
<feature type="compositionally biased region" description="Basic and acidic residues" evidence="1">
    <location>
        <begin position="133"/>
        <end position="142"/>
    </location>
</feature>
<evidence type="ECO:0000313" key="2">
    <source>
        <dbReference type="EMBL" id="SOO25349.1"/>
    </source>
</evidence>
<gene>
    <name evidence="2" type="ORF">XFF6991_450025</name>
</gene>
<evidence type="ECO:0000313" key="3">
    <source>
        <dbReference type="Proteomes" id="UP000234345"/>
    </source>
</evidence>
<proteinExistence type="predicted"/>
<dbReference type="Proteomes" id="UP000234345">
    <property type="component" value="Unassembled WGS sequence"/>
</dbReference>
<accession>A0A7Z7J3P6</accession>
<dbReference type="AlphaFoldDB" id="A0A7Z7J3P6"/>
<feature type="region of interest" description="Disordered" evidence="1">
    <location>
        <begin position="133"/>
        <end position="155"/>
    </location>
</feature>
<dbReference type="EMBL" id="OCZC01000072">
    <property type="protein sequence ID" value="SOO25349.1"/>
    <property type="molecule type" value="Genomic_DNA"/>
</dbReference>
<organism evidence="2 3">
    <name type="scientific">Xanthomonas campestris pv. phaseoli</name>
    <dbReference type="NCBI Taxonomy" id="317013"/>
    <lineage>
        <taxon>Bacteria</taxon>
        <taxon>Pseudomonadati</taxon>
        <taxon>Pseudomonadota</taxon>
        <taxon>Gammaproteobacteria</taxon>
        <taxon>Lysobacterales</taxon>
        <taxon>Lysobacteraceae</taxon>
        <taxon>Xanthomonas</taxon>
    </lineage>
</organism>
<dbReference type="RefSeq" id="WP_099801477.1">
    <property type="nucleotide sequence ID" value="NZ_OCZC01000072.1"/>
</dbReference>
<comment type="caution">
    <text evidence="2">The sequence shown here is derived from an EMBL/GenBank/DDBJ whole genome shotgun (WGS) entry which is preliminary data.</text>
</comment>
<name>A0A7Z7J3P6_XANCH</name>
<sequence length="197" mass="20939">MRATCPECGTQAHVTAFFVEDDGKRLAVTMAAMPPDLGRATLAYLGLFKPAKTSLRIGRAAKIAAEVAELVTTGTVCKDERAGVRRPASAGMWAAAMEQMVTQRAALSLPLESHGYLRAVVFGLADKADAASERQRESDARVGKHLSNGSVNLPPPVESKLENAIAFIDRQMELGAITPEEAEVQVAEARAKYGTSA</sequence>
<reference evidence="2 3" key="1">
    <citation type="submission" date="2017-10" db="EMBL/GenBank/DDBJ databases">
        <authorList>
            <person name="Regsiter A."/>
            <person name="William W."/>
        </authorList>
    </citation>
    <scope>NUCLEOTIDE SEQUENCE [LARGE SCALE GENOMIC DNA]</scope>
    <source>
        <strain evidence="2 3">CFBP6991</strain>
    </source>
</reference>
<protein>
    <submittedName>
        <fullName evidence="2">Uncharacterized protein</fullName>
    </submittedName>
</protein>